<proteinExistence type="predicted"/>
<evidence type="ECO:0000313" key="2">
    <source>
        <dbReference type="Proteomes" id="UP000248333"/>
    </source>
</evidence>
<accession>A0A318NWF2</accession>
<gene>
    <name evidence="1" type="ORF">C7C45_25970</name>
</gene>
<dbReference type="EMBL" id="PYBV01000036">
    <property type="protein sequence ID" value="PYC66177.1"/>
    <property type="molecule type" value="Genomic_DNA"/>
</dbReference>
<sequence length="227" mass="24793">MDDYPAPAFQTPEPYGFLYLGFHADPPQRLPLYRQTARRRSEAARLATAAKSINGLPEVVSVRVFRAVLIPPLPGAPRHDLAMLIRTTGVDQLQAVRTSDAVTALGGEVVLAGANAAKIGETEASDQGTFLFNHFTVESAAEPTQVWRGFTGWYTEKTGIDNSTALESTQPSQFSFVNYARLPGPPFPFLINQLARPSFHRFVRATLKANGMDALPAFYRVVSTEGP</sequence>
<reference evidence="1 2" key="1">
    <citation type="submission" date="2018-03" db="EMBL/GenBank/DDBJ databases">
        <title>Bioinformatic expansion and discovery of thiopeptide antibiotics.</title>
        <authorList>
            <person name="Schwalen C.J."/>
            <person name="Hudson G.A."/>
            <person name="Mitchell D.A."/>
        </authorList>
    </citation>
    <scope>NUCLEOTIDE SEQUENCE [LARGE SCALE GENOMIC DNA]</scope>
    <source>
        <strain evidence="1 2">NRRL 8041</strain>
    </source>
</reference>
<keyword evidence="2" id="KW-1185">Reference proteome</keyword>
<dbReference type="RefSeq" id="WP_110566322.1">
    <property type="nucleotide sequence ID" value="NZ_PYBV01000036.1"/>
</dbReference>
<evidence type="ECO:0000313" key="1">
    <source>
        <dbReference type="EMBL" id="PYC66177.1"/>
    </source>
</evidence>
<dbReference type="OrthoDB" id="2987568at2"/>
<organism evidence="1 2">
    <name type="scientific">Micromonospora arborensis</name>
    <dbReference type="NCBI Taxonomy" id="2116518"/>
    <lineage>
        <taxon>Bacteria</taxon>
        <taxon>Bacillati</taxon>
        <taxon>Actinomycetota</taxon>
        <taxon>Actinomycetes</taxon>
        <taxon>Micromonosporales</taxon>
        <taxon>Micromonosporaceae</taxon>
        <taxon>Micromonospora</taxon>
    </lineage>
</organism>
<dbReference type="Proteomes" id="UP000248333">
    <property type="component" value="Unassembled WGS sequence"/>
</dbReference>
<comment type="caution">
    <text evidence="1">The sequence shown here is derived from an EMBL/GenBank/DDBJ whole genome shotgun (WGS) entry which is preliminary data.</text>
</comment>
<name>A0A318NWF2_9ACTN</name>
<protein>
    <submittedName>
        <fullName evidence="1">Uncharacterized protein</fullName>
    </submittedName>
</protein>
<dbReference type="AlphaFoldDB" id="A0A318NWF2"/>